<sequence length="178" mass="20302">LRWNLAATKDAFHDWHIDSDGYGTFVSVVTGSKWWIVARPRSLNVDVLNTIPVFLDERIIENLEVEAILLQPGSELIMRPNTLHAVYTPEHAVCRGGHFYATSTMQDTFCALVHTFACDLVATNATYPEARFIMTEMINFYHTALVKQAKINGQSHLIFSASNSYFESKVRRNLMYRT</sequence>
<dbReference type="EMBL" id="KN817922">
    <property type="protein sequence ID" value="KJA12766.1"/>
    <property type="molecule type" value="Genomic_DNA"/>
</dbReference>
<reference evidence="3" key="1">
    <citation type="submission" date="2014-04" db="EMBL/GenBank/DDBJ databases">
        <title>Evolutionary Origins and Diversification of the Mycorrhizal Mutualists.</title>
        <authorList>
            <consortium name="DOE Joint Genome Institute"/>
            <consortium name="Mycorrhizal Genomics Consortium"/>
            <person name="Kohler A."/>
            <person name="Kuo A."/>
            <person name="Nagy L.G."/>
            <person name="Floudas D."/>
            <person name="Copeland A."/>
            <person name="Barry K.W."/>
            <person name="Cichocki N."/>
            <person name="Veneault-Fourrey C."/>
            <person name="LaButti K."/>
            <person name="Lindquist E.A."/>
            <person name="Lipzen A."/>
            <person name="Lundell T."/>
            <person name="Morin E."/>
            <person name="Murat C."/>
            <person name="Riley R."/>
            <person name="Ohm R."/>
            <person name="Sun H."/>
            <person name="Tunlid A."/>
            <person name="Henrissat B."/>
            <person name="Grigoriev I.V."/>
            <person name="Hibbett D.S."/>
            <person name="Martin F."/>
        </authorList>
    </citation>
    <scope>NUCLEOTIDE SEQUENCE [LARGE SCALE GENOMIC DNA]</scope>
    <source>
        <strain evidence="3">FD-334 SS-4</strain>
    </source>
</reference>
<feature type="non-terminal residue" evidence="1">
    <location>
        <position position="1"/>
    </location>
</feature>
<evidence type="ECO:0000313" key="1">
    <source>
        <dbReference type="EMBL" id="KJA12766.1"/>
    </source>
</evidence>
<dbReference type="Proteomes" id="UP000054270">
    <property type="component" value="Unassembled WGS sequence"/>
</dbReference>
<gene>
    <name evidence="2" type="ORF">HYPSUDRAFT_152259</name>
    <name evidence="1" type="ORF">HYPSUDRAFT_152265</name>
</gene>
<dbReference type="OrthoDB" id="3270451at2759"/>
<protein>
    <recommendedName>
        <fullName evidence="4">JmjC domain-containing protein</fullName>
    </recommendedName>
</protein>
<proteinExistence type="predicted"/>
<accession>A0A0D2N7M6</accession>
<dbReference type="SUPFAM" id="SSF51197">
    <property type="entry name" value="Clavaminate synthase-like"/>
    <property type="match status" value="1"/>
</dbReference>
<dbReference type="EMBL" id="KN817916">
    <property type="protein sequence ID" value="KJA12772.1"/>
    <property type="molecule type" value="Genomic_DNA"/>
</dbReference>
<organism evidence="1 3">
    <name type="scientific">Hypholoma sublateritium (strain FD-334 SS-4)</name>
    <dbReference type="NCBI Taxonomy" id="945553"/>
    <lineage>
        <taxon>Eukaryota</taxon>
        <taxon>Fungi</taxon>
        <taxon>Dikarya</taxon>
        <taxon>Basidiomycota</taxon>
        <taxon>Agaricomycotina</taxon>
        <taxon>Agaricomycetes</taxon>
        <taxon>Agaricomycetidae</taxon>
        <taxon>Agaricales</taxon>
        <taxon>Agaricineae</taxon>
        <taxon>Strophariaceae</taxon>
        <taxon>Hypholoma</taxon>
    </lineage>
</organism>
<evidence type="ECO:0008006" key="4">
    <source>
        <dbReference type="Google" id="ProtNLM"/>
    </source>
</evidence>
<dbReference type="AlphaFoldDB" id="A0A0D2N7M6"/>
<reference evidence="1" key="2">
    <citation type="submission" date="2014-04" db="EMBL/GenBank/DDBJ databases">
        <title>Evolutionary Origins and Diversification of the Mycorrhizal Mutualists.</title>
        <authorList>
            <consortium name="DOE Joint Genome Institute"/>
            <person name="Kohler A."/>
            <person name="Kuo A."/>
            <person name="Nagy L.G."/>
            <person name="Floudas D."/>
            <person name="Copeland A."/>
            <person name="Barry K.W."/>
            <person name="Cichocki N."/>
            <person name="Veneault-Fourrey C."/>
            <person name="LaButti K."/>
            <person name="Lindquist E.A."/>
            <person name="Lipzen A."/>
            <person name="Lundell T."/>
            <person name="Morin E."/>
            <person name="Murat C."/>
            <person name="Riley R."/>
            <person name="Ohm R."/>
            <person name="Sun H."/>
            <person name="Tunlid A."/>
            <person name="Henrissat B."/>
            <person name="Grigoriev I.V."/>
            <person name="Hibbett D.S."/>
            <person name="Martin F."/>
            <person name="Consortium M.G."/>
        </authorList>
    </citation>
    <scope>NUCLEOTIDE SEQUENCE [LARGE SCALE GENOMIC DNA]</scope>
    <source>
        <strain evidence="1">FD-334 SS-4</strain>
    </source>
</reference>
<name>A0A0D2N7M6_HYPSF</name>
<keyword evidence="3" id="KW-1185">Reference proteome</keyword>
<evidence type="ECO:0000313" key="2">
    <source>
        <dbReference type="EMBL" id="KJA12772.1"/>
    </source>
</evidence>
<evidence type="ECO:0000313" key="3">
    <source>
        <dbReference type="Proteomes" id="UP000054270"/>
    </source>
</evidence>
<dbReference type="STRING" id="945553.A0A0D2N7M6"/>
<dbReference type="Gene3D" id="2.60.120.650">
    <property type="entry name" value="Cupin"/>
    <property type="match status" value="1"/>
</dbReference>